<dbReference type="HOGENOM" id="CLU_2038254_0_0_1"/>
<feature type="region of interest" description="Disordered" evidence="1">
    <location>
        <begin position="22"/>
        <end position="121"/>
    </location>
</feature>
<dbReference type="AlphaFoldDB" id="A0A067TFX8"/>
<proteinExistence type="predicted"/>
<gene>
    <name evidence="2" type="ORF">GALMADRAFT_207381</name>
</gene>
<evidence type="ECO:0000256" key="1">
    <source>
        <dbReference type="SAM" id="MobiDB-lite"/>
    </source>
</evidence>
<evidence type="ECO:0000313" key="3">
    <source>
        <dbReference type="Proteomes" id="UP000027222"/>
    </source>
</evidence>
<evidence type="ECO:0000313" key="2">
    <source>
        <dbReference type="EMBL" id="KDR82036.1"/>
    </source>
</evidence>
<accession>A0A067TFX8</accession>
<feature type="compositionally biased region" description="Basic and acidic residues" evidence="1">
    <location>
        <begin position="30"/>
        <end position="42"/>
    </location>
</feature>
<feature type="compositionally biased region" description="Basic and acidic residues" evidence="1">
    <location>
        <begin position="71"/>
        <end position="82"/>
    </location>
</feature>
<sequence>MVIPKAPFPSFALALSRQTSFANEDQADLPPHERGPEVDLMKTFDPLARMPEPETSSAASDEDRSDTETVFEVREPAEERTKSGSGSGETSSRSSTSSTGERAKKAVYMNKNGRMGGEMQR</sequence>
<dbReference type="Proteomes" id="UP000027222">
    <property type="component" value="Unassembled WGS sequence"/>
</dbReference>
<keyword evidence="3" id="KW-1185">Reference proteome</keyword>
<organism evidence="2 3">
    <name type="scientific">Galerina marginata (strain CBS 339.88)</name>
    <dbReference type="NCBI Taxonomy" id="685588"/>
    <lineage>
        <taxon>Eukaryota</taxon>
        <taxon>Fungi</taxon>
        <taxon>Dikarya</taxon>
        <taxon>Basidiomycota</taxon>
        <taxon>Agaricomycotina</taxon>
        <taxon>Agaricomycetes</taxon>
        <taxon>Agaricomycetidae</taxon>
        <taxon>Agaricales</taxon>
        <taxon>Agaricineae</taxon>
        <taxon>Strophariaceae</taxon>
        <taxon>Galerina</taxon>
    </lineage>
</organism>
<name>A0A067TFX8_GALM3</name>
<reference evidence="3" key="1">
    <citation type="journal article" date="2014" name="Proc. Natl. Acad. Sci. U.S.A.">
        <title>Extensive sampling of basidiomycete genomes demonstrates inadequacy of the white-rot/brown-rot paradigm for wood decay fungi.</title>
        <authorList>
            <person name="Riley R."/>
            <person name="Salamov A.A."/>
            <person name="Brown D.W."/>
            <person name="Nagy L.G."/>
            <person name="Floudas D."/>
            <person name="Held B.W."/>
            <person name="Levasseur A."/>
            <person name="Lombard V."/>
            <person name="Morin E."/>
            <person name="Otillar R."/>
            <person name="Lindquist E.A."/>
            <person name="Sun H."/>
            <person name="LaButti K.M."/>
            <person name="Schmutz J."/>
            <person name="Jabbour D."/>
            <person name="Luo H."/>
            <person name="Baker S.E."/>
            <person name="Pisabarro A.G."/>
            <person name="Walton J.D."/>
            <person name="Blanchette R.A."/>
            <person name="Henrissat B."/>
            <person name="Martin F."/>
            <person name="Cullen D."/>
            <person name="Hibbett D.S."/>
            <person name="Grigoriev I.V."/>
        </authorList>
    </citation>
    <scope>NUCLEOTIDE SEQUENCE [LARGE SCALE GENOMIC DNA]</scope>
    <source>
        <strain evidence="3">CBS 339.88</strain>
    </source>
</reference>
<protein>
    <submittedName>
        <fullName evidence="2">Uncharacterized protein</fullName>
    </submittedName>
</protein>
<dbReference type="OrthoDB" id="3066329at2759"/>
<feature type="compositionally biased region" description="Low complexity" evidence="1">
    <location>
        <begin position="88"/>
        <end position="100"/>
    </location>
</feature>
<dbReference type="EMBL" id="KL142370">
    <property type="protein sequence ID" value="KDR82036.1"/>
    <property type="molecule type" value="Genomic_DNA"/>
</dbReference>